<dbReference type="InterPro" id="IPR001932">
    <property type="entry name" value="PPM-type_phosphatase-like_dom"/>
</dbReference>
<keyword evidence="4" id="KW-0479">Metal-binding</keyword>
<comment type="similarity">
    <text evidence="2">Belongs to the mitochondrial Rho GTPase family.</text>
</comment>
<dbReference type="GO" id="GO:0005509">
    <property type="term" value="F:calcium ion binding"/>
    <property type="evidence" value="ECO:0007669"/>
    <property type="project" value="InterPro"/>
</dbReference>
<evidence type="ECO:0000313" key="17">
    <source>
        <dbReference type="Proteomes" id="UP000663891"/>
    </source>
</evidence>
<evidence type="ECO:0000256" key="5">
    <source>
        <dbReference type="ARBA" id="ARBA00022787"/>
    </source>
</evidence>
<evidence type="ECO:0000256" key="12">
    <source>
        <dbReference type="RuleBase" id="RU003465"/>
    </source>
</evidence>
<keyword evidence="6 12" id="KW-0378">Hydrolase</keyword>
<comment type="subcellular location">
    <subcellularLocation>
        <location evidence="1">Mitochondrion outer membrane</location>
        <topology evidence="1">Single-pass type IV membrane protein</topology>
    </subcellularLocation>
</comment>
<evidence type="ECO:0000256" key="3">
    <source>
        <dbReference type="ARBA" id="ARBA00022692"/>
    </source>
</evidence>
<name>A0A813PWF7_9BILA</name>
<evidence type="ECO:0000256" key="11">
    <source>
        <dbReference type="ARBA" id="ARBA00023136"/>
    </source>
</evidence>
<proteinExistence type="inferred from homology"/>
<evidence type="ECO:0000256" key="1">
    <source>
        <dbReference type="ARBA" id="ARBA00004200"/>
    </source>
</evidence>
<dbReference type="CDD" id="cd00143">
    <property type="entry name" value="PP2Cc"/>
    <property type="match status" value="1"/>
</dbReference>
<dbReference type="PROSITE" id="PS51421">
    <property type="entry name" value="RAS"/>
    <property type="match status" value="1"/>
</dbReference>
<dbReference type="SMART" id="SM00174">
    <property type="entry name" value="RHO"/>
    <property type="match status" value="1"/>
</dbReference>
<feature type="compositionally biased region" description="Basic and acidic residues" evidence="13">
    <location>
        <begin position="577"/>
        <end position="587"/>
    </location>
</feature>
<dbReference type="Gene3D" id="1.10.238.10">
    <property type="entry name" value="EF-hand"/>
    <property type="match status" value="2"/>
</dbReference>
<dbReference type="InterPro" id="IPR036457">
    <property type="entry name" value="PPM-type-like_dom_sf"/>
</dbReference>
<dbReference type="GO" id="GO:0003924">
    <property type="term" value="F:GTPase activity"/>
    <property type="evidence" value="ECO:0007669"/>
    <property type="project" value="InterPro"/>
</dbReference>
<feature type="compositionally biased region" description="Polar residues" evidence="13">
    <location>
        <begin position="469"/>
        <end position="484"/>
    </location>
</feature>
<evidence type="ECO:0000313" key="16">
    <source>
        <dbReference type="EMBL" id="CAF0758813.1"/>
    </source>
</evidence>
<keyword evidence="3" id="KW-0812">Transmembrane</keyword>
<dbReference type="PROSITE" id="PS51746">
    <property type="entry name" value="PPM_2"/>
    <property type="match status" value="1"/>
</dbReference>
<dbReference type="EMBL" id="CAJNON010000008">
    <property type="protein sequence ID" value="CAF0758813.1"/>
    <property type="molecule type" value="Genomic_DNA"/>
</dbReference>
<evidence type="ECO:0000256" key="7">
    <source>
        <dbReference type="ARBA" id="ARBA00022837"/>
    </source>
</evidence>
<feature type="compositionally biased region" description="Acidic residues" evidence="13">
    <location>
        <begin position="507"/>
        <end position="516"/>
    </location>
</feature>
<dbReference type="Pfam" id="PF00071">
    <property type="entry name" value="Ras"/>
    <property type="match status" value="1"/>
</dbReference>
<comment type="similarity">
    <text evidence="12">Belongs to the PP2C family.</text>
</comment>
<dbReference type="InterPro" id="IPR018247">
    <property type="entry name" value="EF_Hand_1_Ca_BS"/>
</dbReference>
<keyword evidence="11" id="KW-0472">Membrane</keyword>
<feature type="compositionally biased region" description="Low complexity" evidence="13">
    <location>
        <begin position="485"/>
        <end position="506"/>
    </location>
</feature>
<dbReference type="GO" id="GO:0005741">
    <property type="term" value="C:mitochondrial outer membrane"/>
    <property type="evidence" value="ECO:0007669"/>
    <property type="project" value="UniProtKB-SubCell"/>
</dbReference>
<evidence type="ECO:0000256" key="6">
    <source>
        <dbReference type="ARBA" id="ARBA00022801"/>
    </source>
</evidence>
<dbReference type="InterPro" id="IPR013567">
    <property type="entry name" value="EF_hand_assoc_2"/>
</dbReference>
<evidence type="ECO:0000256" key="8">
    <source>
        <dbReference type="ARBA" id="ARBA00022912"/>
    </source>
</evidence>
<dbReference type="InterPro" id="IPR000222">
    <property type="entry name" value="PP2C_BS"/>
</dbReference>
<feature type="domain" description="EF-hand" evidence="14">
    <location>
        <begin position="988"/>
        <end position="1023"/>
    </location>
</feature>
<dbReference type="SUPFAM" id="SSF52540">
    <property type="entry name" value="P-loop containing nucleoside triphosphate hydrolases"/>
    <property type="match status" value="2"/>
</dbReference>
<keyword evidence="7" id="KW-0106">Calcium</keyword>
<reference evidence="16" key="1">
    <citation type="submission" date="2021-02" db="EMBL/GenBank/DDBJ databases">
        <authorList>
            <person name="Nowell W R."/>
        </authorList>
    </citation>
    <scope>NUCLEOTIDE SEQUENCE</scope>
</reference>
<evidence type="ECO:0000256" key="10">
    <source>
        <dbReference type="ARBA" id="ARBA00023128"/>
    </source>
</evidence>
<dbReference type="GO" id="GO:0004722">
    <property type="term" value="F:protein serine/threonine phosphatase activity"/>
    <property type="evidence" value="ECO:0007669"/>
    <property type="project" value="InterPro"/>
</dbReference>
<dbReference type="PANTHER" id="PTHR47992">
    <property type="entry name" value="PROTEIN PHOSPHATASE"/>
    <property type="match status" value="1"/>
</dbReference>
<dbReference type="OrthoDB" id="10020961at2759"/>
<dbReference type="PROSITE" id="PS01032">
    <property type="entry name" value="PPM_1"/>
    <property type="match status" value="1"/>
</dbReference>
<feature type="compositionally biased region" description="Basic and acidic residues" evidence="13">
    <location>
        <begin position="544"/>
        <end position="567"/>
    </location>
</feature>
<feature type="compositionally biased region" description="Acidic residues" evidence="13">
    <location>
        <begin position="529"/>
        <end position="543"/>
    </location>
</feature>
<dbReference type="SUPFAM" id="SSF47473">
    <property type="entry name" value="EF-hand"/>
    <property type="match status" value="1"/>
</dbReference>
<dbReference type="Gene3D" id="3.60.40.10">
    <property type="entry name" value="PPM-type phosphatase domain"/>
    <property type="match status" value="1"/>
</dbReference>
<dbReference type="Pfam" id="PF00481">
    <property type="entry name" value="PP2C"/>
    <property type="match status" value="1"/>
</dbReference>
<dbReference type="Proteomes" id="UP000663891">
    <property type="component" value="Unassembled WGS sequence"/>
</dbReference>
<dbReference type="PRINTS" id="PR00449">
    <property type="entry name" value="RASTRNSFRMNG"/>
</dbReference>
<evidence type="ECO:0000256" key="9">
    <source>
        <dbReference type="ARBA" id="ARBA00022989"/>
    </source>
</evidence>
<evidence type="ECO:0000259" key="14">
    <source>
        <dbReference type="PROSITE" id="PS50222"/>
    </source>
</evidence>
<accession>A0A813PWF7</accession>
<dbReference type="InterPro" id="IPR015655">
    <property type="entry name" value="PP2C"/>
</dbReference>
<dbReference type="PROSITE" id="PS50222">
    <property type="entry name" value="EF_HAND_2"/>
    <property type="match status" value="1"/>
</dbReference>
<keyword evidence="8 12" id="KW-0904">Protein phosphatase</keyword>
<dbReference type="InterPro" id="IPR001806">
    <property type="entry name" value="Small_GTPase"/>
</dbReference>
<keyword evidence="9" id="KW-1133">Transmembrane helix</keyword>
<dbReference type="PROSITE" id="PS51419">
    <property type="entry name" value="RAB"/>
    <property type="match status" value="1"/>
</dbReference>
<sequence>MTNKLNDCVQVNLRITTNSNQGGRKYMEDAYAIALQRLNPSDKESPISLAYFGIFDGHGGKEAAEFARQSLCQHILEQDEFWPTTSDESQNDQSILSAIRKGFLACHSDMWNHVGKWAKTSSGLPSTSGCTASVVFVRGNKLYIGHVGDSAIVLAEGDTLYKTWSANRLTRDHKPEDPLELKRIRDSGGNVLCKAGVHRVVWNRQKSTTNSSHQYRHKHQHSITTTTMTTTNGTTIEYEQIPFLAVSRALGDLWSLNTNTNLYSVSPEPELTVIEIDSNKHRCLILASDGLWNMITPEAAVEVVRNCDIKTEEMILKSEDDDNRPFRNPSHELVQKALTLWRERMLRSDNITCVTVMLDPPGPPFSDCIVKKKKERLTYSTSSSTASVCSDDTVELDHLSPMTPATVITTPQRLKPVLERKEHILTPISNGPTPVRTPKRPVSEDASTLLVDTPRRKLIKTKQQKENGRTSPSTNSTATESEIISSSSSSSSSSSLSLLQPVTSTNTEEDNEEFESFTEQTPSKISMFNDDDNNNEDDDDVDKEDLSRKVEECFRNNSEKSVDDHSMQVDQPPEDFSNEKQEEEKSTRFYRMRSASTTLPVNNEMKLKINLSRRRQSHSSSSSSTRSSTISISNFIKEIKKMDLSEIRILLLGDDNVGRTSLIYSLVSEDVVPSSINLTGDSIRPTTDDISIPPEVTRARVPTVIMDYCGRQPMSPDEIDDLLLPMECPSPNPLLQQSRSLHSCIRQAHVICLVYAFDSRESRDRLLTVWLPLIDRSATTIPIILVANKCDLIDENLNEKNDINNENREFFRLTMSKYSRIEACIETSTRTMKNISELFYSAQKCVLYPINYLQEQNKLTKRFKQCLKRIFTIADQDNDQLLNDHELTTLQDYCFGKIQTNDEKTTIEQLKKEIKRRTIHGIKITSENRGVITSALTYQGFECLFELYLNKGKYETIYTTLERFNYNRKLELCLPNPPEDLTGELSPSAIDYLTRLFHRFDSDNDLCLTLNEVNQLFESLIDIIPPMHSSLTNIKHCIYLRLSISSSKLPLLTLSGFLAQWFFLAHTQPSLTFSYLFQLGYSYAISNIDDTRLPSRMTYICHVYGMPESGKSSFLKRFVSSTIYQVRHSFDLAEKLHNKTKAFFSYDYQTKSLYKQTKYYAIDFVRVLNETKCLILEECHANELDEKILFPNANVNCFLIDRTHPRAFSNVATIYLQQHVYPRLPCLFILTKADQPSVKQDYPLPIEFFCRQHKIPLPIDYSAITMVSIFTNSKDSSNMQVTTNTEHMSQSWFTSLLFRSQNNSTKTLEPYSPRGDKTRHQDDIYVRLGYLCVYPKLNYFTNSTNDFYNTDALLKYSLYASVVTLGLVTVARMFR</sequence>
<evidence type="ECO:0000256" key="2">
    <source>
        <dbReference type="ARBA" id="ARBA00007981"/>
    </source>
</evidence>
<organism evidence="16 17">
    <name type="scientific">Adineta steineri</name>
    <dbReference type="NCBI Taxonomy" id="433720"/>
    <lineage>
        <taxon>Eukaryota</taxon>
        <taxon>Metazoa</taxon>
        <taxon>Spiralia</taxon>
        <taxon>Gnathifera</taxon>
        <taxon>Rotifera</taxon>
        <taxon>Eurotatoria</taxon>
        <taxon>Bdelloidea</taxon>
        <taxon>Adinetida</taxon>
        <taxon>Adinetidae</taxon>
        <taxon>Adineta</taxon>
    </lineage>
</organism>
<evidence type="ECO:0000259" key="15">
    <source>
        <dbReference type="PROSITE" id="PS51746"/>
    </source>
</evidence>
<dbReference type="InterPro" id="IPR027417">
    <property type="entry name" value="P-loop_NTPase"/>
</dbReference>
<keyword evidence="5" id="KW-1000">Mitochondrion outer membrane</keyword>
<keyword evidence="10" id="KW-0496">Mitochondrion</keyword>
<feature type="domain" description="PPM-type phosphatase" evidence="15">
    <location>
        <begin position="14"/>
        <end position="358"/>
    </location>
</feature>
<dbReference type="InterPro" id="IPR002048">
    <property type="entry name" value="EF_hand_dom"/>
</dbReference>
<protein>
    <submittedName>
        <fullName evidence="16">Uncharacterized protein</fullName>
    </submittedName>
</protein>
<dbReference type="Pfam" id="PF08356">
    <property type="entry name" value="EF_assoc_2"/>
    <property type="match status" value="1"/>
</dbReference>
<dbReference type="SMART" id="SM00332">
    <property type="entry name" value="PP2Cc"/>
    <property type="match status" value="1"/>
</dbReference>
<feature type="region of interest" description="Disordered" evidence="13">
    <location>
        <begin position="423"/>
        <end position="588"/>
    </location>
</feature>
<dbReference type="GO" id="GO:0005525">
    <property type="term" value="F:GTP binding"/>
    <property type="evidence" value="ECO:0007669"/>
    <property type="project" value="InterPro"/>
</dbReference>
<dbReference type="PROSITE" id="PS00018">
    <property type="entry name" value="EF_HAND_1"/>
    <property type="match status" value="1"/>
</dbReference>
<dbReference type="SMART" id="SM00175">
    <property type="entry name" value="RAB"/>
    <property type="match status" value="1"/>
</dbReference>
<gene>
    <name evidence="16" type="ORF">VCS650_LOCUS1686</name>
</gene>
<dbReference type="SUPFAM" id="SSF81606">
    <property type="entry name" value="PP2C-like"/>
    <property type="match status" value="1"/>
</dbReference>
<evidence type="ECO:0000256" key="13">
    <source>
        <dbReference type="SAM" id="MobiDB-lite"/>
    </source>
</evidence>
<evidence type="ECO:0000256" key="4">
    <source>
        <dbReference type="ARBA" id="ARBA00022723"/>
    </source>
</evidence>
<dbReference type="Gene3D" id="3.40.50.300">
    <property type="entry name" value="P-loop containing nucleotide triphosphate hydrolases"/>
    <property type="match status" value="2"/>
</dbReference>
<dbReference type="InterPro" id="IPR011992">
    <property type="entry name" value="EF-hand-dom_pair"/>
</dbReference>
<comment type="caution">
    <text evidence="16">The sequence shown here is derived from an EMBL/GenBank/DDBJ whole genome shotgun (WGS) entry which is preliminary data.</text>
</comment>